<gene>
    <name evidence="2" type="ORF">GGR46_000172</name>
</gene>
<reference evidence="2 3" key="1">
    <citation type="submission" date="2020-08" db="EMBL/GenBank/DDBJ databases">
        <title>Genomic Encyclopedia of Type Strains, Phase IV (KMG-IV): sequencing the most valuable type-strain genomes for metagenomic binning, comparative biology and taxonomic classification.</title>
        <authorList>
            <person name="Goeker M."/>
        </authorList>
    </citation>
    <scope>NUCLEOTIDE SEQUENCE [LARGE SCALE GENOMIC DNA]</scope>
    <source>
        <strain evidence="2 3">DSM 101806</strain>
    </source>
</reference>
<evidence type="ECO:0000313" key="3">
    <source>
        <dbReference type="Proteomes" id="UP000557392"/>
    </source>
</evidence>
<accession>A0A7W6NVJ9</accession>
<organism evidence="2 3">
    <name type="scientific">Sphingomonas kyeonggiensis</name>
    <dbReference type="NCBI Taxonomy" id="1268553"/>
    <lineage>
        <taxon>Bacteria</taxon>
        <taxon>Pseudomonadati</taxon>
        <taxon>Pseudomonadota</taxon>
        <taxon>Alphaproteobacteria</taxon>
        <taxon>Sphingomonadales</taxon>
        <taxon>Sphingomonadaceae</taxon>
        <taxon>Sphingomonas</taxon>
    </lineage>
</organism>
<evidence type="ECO:0000256" key="1">
    <source>
        <dbReference type="SAM" id="SignalP"/>
    </source>
</evidence>
<proteinExistence type="predicted"/>
<keyword evidence="1" id="KW-0732">Signal</keyword>
<dbReference type="PROSITE" id="PS51257">
    <property type="entry name" value="PROKAR_LIPOPROTEIN"/>
    <property type="match status" value="1"/>
</dbReference>
<sequence length="117" mass="12428">MIPLARAAGLACFAFLAACQPAARDGHASQAQSNVAARSVPLLAAGDAQQAVDPGKLLAENDRAIADNKWMIDALQGYARQDPAKLARLRTACQQKLGAPVDREGAARIFNCIRDTW</sequence>
<name>A0A7W6NVJ9_9SPHN</name>
<comment type="caution">
    <text evidence="2">The sequence shown here is derived from an EMBL/GenBank/DDBJ whole genome shotgun (WGS) entry which is preliminary data.</text>
</comment>
<dbReference type="RefSeq" id="WP_183993682.1">
    <property type="nucleotide sequence ID" value="NZ_JACIEH010000001.1"/>
</dbReference>
<dbReference type="EMBL" id="JACIEH010000001">
    <property type="protein sequence ID" value="MBB4096639.1"/>
    <property type="molecule type" value="Genomic_DNA"/>
</dbReference>
<protein>
    <recommendedName>
        <fullName evidence="4">UrcA family protein</fullName>
    </recommendedName>
</protein>
<dbReference type="Proteomes" id="UP000557392">
    <property type="component" value="Unassembled WGS sequence"/>
</dbReference>
<evidence type="ECO:0000313" key="2">
    <source>
        <dbReference type="EMBL" id="MBB4096639.1"/>
    </source>
</evidence>
<feature type="signal peptide" evidence="1">
    <location>
        <begin position="1"/>
        <end position="22"/>
    </location>
</feature>
<keyword evidence="3" id="KW-1185">Reference proteome</keyword>
<feature type="chain" id="PRO_5030915323" description="UrcA family protein" evidence="1">
    <location>
        <begin position="23"/>
        <end position="117"/>
    </location>
</feature>
<evidence type="ECO:0008006" key="4">
    <source>
        <dbReference type="Google" id="ProtNLM"/>
    </source>
</evidence>
<dbReference type="AlphaFoldDB" id="A0A7W6NVJ9"/>